<reference evidence="1" key="1">
    <citation type="submission" date="2019-12" db="EMBL/GenBank/DDBJ databases">
        <title>An insight into the sialome of adult female Ixodes ricinus ticks feeding for 6 days.</title>
        <authorList>
            <person name="Perner J."/>
            <person name="Ribeiro J.M.C."/>
        </authorList>
    </citation>
    <scope>NUCLEOTIDE SEQUENCE</scope>
    <source>
        <strain evidence="1">Semi-engorged</strain>
        <tissue evidence="1">Salivary glands</tissue>
    </source>
</reference>
<sequence length="111" mass="12387">MRRKSSSVRCPTGSWVFLSSVARATNAASMLVFSLALVSRTDMNSGYCSARPWASSGVTSRRLSLSHLFPMSKRGTFEPVYLRTSSTQRGRLRNEDLLVMSYTMMTPLALR</sequence>
<dbReference type="EMBL" id="GIFC01007825">
    <property type="protein sequence ID" value="MXU89908.1"/>
    <property type="molecule type" value="Transcribed_RNA"/>
</dbReference>
<accession>A0A6B0UK10</accession>
<proteinExistence type="predicted"/>
<dbReference type="AlphaFoldDB" id="A0A6B0UK10"/>
<evidence type="ECO:0000313" key="1">
    <source>
        <dbReference type="EMBL" id="MXU89908.1"/>
    </source>
</evidence>
<organism evidence="1">
    <name type="scientific">Ixodes ricinus</name>
    <name type="common">Common tick</name>
    <name type="synonym">Acarus ricinus</name>
    <dbReference type="NCBI Taxonomy" id="34613"/>
    <lineage>
        <taxon>Eukaryota</taxon>
        <taxon>Metazoa</taxon>
        <taxon>Ecdysozoa</taxon>
        <taxon>Arthropoda</taxon>
        <taxon>Chelicerata</taxon>
        <taxon>Arachnida</taxon>
        <taxon>Acari</taxon>
        <taxon>Parasitiformes</taxon>
        <taxon>Ixodida</taxon>
        <taxon>Ixodoidea</taxon>
        <taxon>Ixodidae</taxon>
        <taxon>Ixodinae</taxon>
        <taxon>Ixodes</taxon>
    </lineage>
</organism>
<name>A0A6B0UK10_IXORI</name>
<protein>
    <submittedName>
        <fullName evidence="1">Putative secreted protein</fullName>
    </submittedName>
</protein>